<gene>
    <name evidence="3" type="ORF">B0H63DRAFT_480765</name>
</gene>
<dbReference type="Proteomes" id="UP001285441">
    <property type="component" value="Unassembled WGS sequence"/>
</dbReference>
<accession>A0AAE0N906</accession>
<reference evidence="3" key="1">
    <citation type="journal article" date="2023" name="Mol. Phylogenet. Evol.">
        <title>Genome-scale phylogeny and comparative genomics of the fungal order Sordariales.</title>
        <authorList>
            <person name="Hensen N."/>
            <person name="Bonometti L."/>
            <person name="Westerberg I."/>
            <person name="Brannstrom I.O."/>
            <person name="Guillou S."/>
            <person name="Cros-Aarteil S."/>
            <person name="Calhoun S."/>
            <person name="Haridas S."/>
            <person name="Kuo A."/>
            <person name="Mondo S."/>
            <person name="Pangilinan J."/>
            <person name="Riley R."/>
            <person name="LaButti K."/>
            <person name="Andreopoulos B."/>
            <person name="Lipzen A."/>
            <person name="Chen C."/>
            <person name="Yan M."/>
            <person name="Daum C."/>
            <person name="Ng V."/>
            <person name="Clum A."/>
            <person name="Steindorff A."/>
            <person name="Ohm R.A."/>
            <person name="Martin F."/>
            <person name="Silar P."/>
            <person name="Natvig D.O."/>
            <person name="Lalanne C."/>
            <person name="Gautier V."/>
            <person name="Ament-Velasquez S.L."/>
            <person name="Kruys A."/>
            <person name="Hutchinson M.I."/>
            <person name="Powell A.J."/>
            <person name="Barry K."/>
            <person name="Miller A.N."/>
            <person name="Grigoriev I.V."/>
            <person name="Debuchy R."/>
            <person name="Gladieux P."/>
            <person name="Hiltunen Thoren M."/>
            <person name="Johannesson H."/>
        </authorList>
    </citation>
    <scope>NUCLEOTIDE SEQUENCE</scope>
    <source>
        <strain evidence="3">CBS 232.78</strain>
    </source>
</reference>
<comment type="caution">
    <text evidence="3">The sequence shown here is derived from an EMBL/GenBank/DDBJ whole genome shotgun (WGS) entry which is preliminary data.</text>
</comment>
<organism evidence="3 4">
    <name type="scientific">Podospora didyma</name>
    <dbReference type="NCBI Taxonomy" id="330526"/>
    <lineage>
        <taxon>Eukaryota</taxon>
        <taxon>Fungi</taxon>
        <taxon>Dikarya</taxon>
        <taxon>Ascomycota</taxon>
        <taxon>Pezizomycotina</taxon>
        <taxon>Sordariomycetes</taxon>
        <taxon>Sordariomycetidae</taxon>
        <taxon>Sordariales</taxon>
        <taxon>Podosporaceae</taxon>
        <taxon>Podospora</taxon>
    </lineage>
</organism>
<protein>
    <submittedName>
        <fullName evidence="3">Heterokaryon incompatibility protein-domain-containing protein</fullName>
    </submittedName>
</protein>
<dbReference type="PANTHER" id="PTHR33112">
    <property type="entry name" value="DOMAIN PROTEIN, PUTATIVE-RELATED"/>
    <property type="match status" value="1"/>
</dbReference>
<evidence type="ECO:0000259" key="2">
    <source>
        <dbReference type="Pfam" id="PF06985"/>
    </source>
</evidence>
<dbReference type="InterPro" id="IPR010730">
    <property type="entry name" value="HET"/>
</dbReference>
<evidence type="ECO:0000313" key="4">
    <source>
        <dbReference type="Proteomes" id="UP001285441"/>
    </source>
</evidence>
<dbReference type="PANTHER" id="PTHR33112:SF12">
    <property type="entry name" value="HETEROKARYON INCOMPATIBILITY DOMAIN-CONTAINING PROTEIN"/>
    <property type="match status" value="1"/>
</dbReference>
<feature type="domain" description="Heterokaryon incompatibility" evidence="2">
    <location>
        <begin position="80"/>
        <end position="237"/>
    </location>
</feature>
<keyword evidence="4" id="KW-1185">Reference proteome</keyword>
<reference evidence="3" key="2">
    <citation type="submission" date="2023-06" db="EMBL/GenBank/DDBJ databases">
        <authorList>
            <consortium name="Lawrence Berkeley National Laboratory"/>
            <person name="Haridas S."/>
            <person name="Hensen N."/>
            <person name="Bonometti L."/>
            <person name="Westerberg I."/>
            <person name="Brannstrom I.O."/>
            <person name="Guillou S."/>
            <person name="Cros-Aarteil S."/>
            <person name="Calhoun S."/>
            <person name="Kuo A."/>
            <person name="Mondo S."/>
            <person name="Pangilinan J."/>
            <person name="Riley R."/>
            <person name="LaButti K."/>
            <person name="Andreopoulos B."/>
            <person name="Lipzen A."/>
            <person name="Chen C."/>
            <person name="Yanf M."/>
            <person name="Daum C."/>
            <person name="Ng V."/>
            <person name="Clum A."/>
            <person name="Steindorff A."/>
            <person name="Ohm R."/>
            <person name="Martin F."/>
            <person name="Silar P."/>
            <person name="Natvig D."/>
            <person name="Lalanne C."/>
            <person name="Gautier V."/>
            <person name="Ament-velasquez S.L."/>
            <person name="Kruys A."/>
            <person name="Hutchinson M.I."/>
            <person name="Powell A.J."/>
            <person name="Barry K."/>
            <person name="Miller A.N."/>
            <person name="Grigoriev I.V."/>
            <person name="Debuchy R."/>
            <person name="Gladieux P."/>
            <person name="Thoren M.H."/>
            <person name="Johannesson H."/>
        </authorList>
    </citation>
    <scope>NUCLEOTIDE SEQUENCE</scope>
    <source>
        <strain evidence="3">CBS 232.78</strain>
    </source>
</reference>
<name>A0AAE0N906_9PEZI</name>
<sequence length="652" mass="72281">METQPPVARDQSTPTHRRQLSFKLVKQWAQSCEDLHGGCATVGNGLMRDAIHPPSQPLELILIDIEENRLVKTNSFEPPYLALSYVWGKDPTFLKTTKFNVDLLQEPGALATPQIKATLARVFIDAMELTAKLGKRFLWIDALCIVQDDDTQKHSQLEMMHLIYSQAVLTIVDLAGSDANFGLRGVSSPVEPQLLSSATTATEDLDQEAPAVPQSVPNFETAILSSVHSTRGWTFQEVLLSRRCLYFTETQCFFRCGRTLISDVSGENVAPLSPALDMGLSLALGVLGAVDRSFFTYRSIVALYTRRTLSFDTDILNAFAGIMAFRSQIYHEFYGKRSAGLGNLSHSARLLWVSADGNATDQQHRRREIPPHPQPGASSDHRQQHFPNWSWAGWKNTPVSHVTYDLWRPTDNGTLTKEYHDQDTVGLIQWWAIKMPSAAGEDKNQKFEFVVRRDVQIYGQFKRLTCGPRCGVTLPVPEKIPGSRRCPPDMKHLHLLQLCAFTASASGLFVGDSHKLPLSGLGDRALNAAAKVAAEPLPRDLNILGLYDKKGRRYGGLLNPPPQLLSEKGGNLDGYLMIGVNFFRSCVNFPGLILGFDEEEPWLQPGDDACLCIVNFLLVERAGNIHLRVAVGQMSAAAWCRLESSLEAVTLA</sequence>
<dbReference type="Pfam" id="PF06985">
    <property type="entry name" value="HET"/>
    <property type="match status" value="1"/>
</dbReference>
<dbReference type="EMBL" id="JAULSW010000007">
    <property type="protein sequence ID" value="KAK3374700.1"/>
    <property type="molecule type" value="Genomic_DNA"/>
</dbReference>
<proteinExistence type="predicted"/>
<evidence type="ECO:0000313" key="3">
    <source>
        <dbReference type="EMBL" id="KAK3374700.1"/>
    </source>
</evidence>
<evidence type="ECO:0000256" key="1">
    <source>
        <dbReference type="SAM" id="MobiDB-lite"/>
    </source>
</evidence>
<dbReference type="AlphaFoldDB" id="A0AAE0N906"/>
<feature type="region of interest" description="Disordered" evidence="1">
    <location>
        <begin position="361"/>
        <end position="383"/>
    </location>
</feature>